<organism evidence="3 5">
    <name type="scientific">Mesorhabditis belari</name>
    <dbReference type="NCBI Taxonomy" id="2138241"/>
    <lineage>
        <taxon>Eukaryota</taxon>
        <taxon>Metazoa</taxon>
        <taxon>Ecdysozoa</taxon>
        <taxon>Nematoda</taxon>
        <taxon>Chromadorea</taxon>
        <taxon>Rhabditida</taxon>
        <taxon>Rhabditina</taxon>
        <taxon>Rhabditomorpha</taxon>
        <taxon>Rhabditoidea</taxon>
        <taxon>Rhabditidae</taxon>
        <taxon>Mesorhabditinae</taxon>
        <taxon>Mesorhabditis</taxon>
    </lineage>
</organism>
<dbReference type="CDD" id="cd09917">
    <property type="entry name" value="F-box_SF"/>
    <property type="match status" value="1"/>
</dbReference>
<dbReference type="Pfam" id="PF00646">
    <property type="entry name" value="F-box"/>
    <property type="match status" value="1"/>
</dbReference>
<dbReference type="WBParaSite" id="MBELARI_LOCUS20584">
    <property type="protein sequence ID" value="MBELARI_LOCUS20584"/>
    <property type="gene ID" value="MBELARI_LOCUS20584"/>
</dbReference>
<evidence type="ECO:0000313" key="5">
    <source>
        <dbReference type="WBParaSite" id="MBELARI_LOCUS634"/>
    </source>
</evidence>
<proteinExistence type="predicted"/>
<feature type="compositionally biased region" description="Polar residues" evidence="1">
    <location>
        <begin position="9"/>
        <end position="25"/>
    </location>
</feature>
<name>A0AAF3FGX2_9BILA</name>
<sequence length="555" mass="63748">MKEKRSLSRKITFQQDKSPESSNRTEMVDQDRGILEVFKRCDPVTLRKCSQVCRNWRHIILTRAAQQEDQNIIQKIDEEEEPALRIASFGRLYVADRKRIILERLLTKDELLQQENDLLMDEKHSAITPPIKVRESKTTARDSLRNLTITPTKLNDSVYADQQVAAEDGTSWAFSWNVNQWLKDYEIKEVVCHNFCAFLEREVTEMAEPTPYVAGTNRQGTIPHAQSIAGLNTPPWSPANSPFQTSGMSGGQIATTTNGTQYLRDISTTWARHDLQIWSGETMEEVSALSSGRIERLARVLSEINPLHLVIKDTTRRKRRPLRMVFFAIKLLRKNLRELTLENLTGSETVELGQWLSLNDLERLIIKQPSEHAALRVDEKLLCKWLRIPENRRARISIELHGCKELKAEGLVMFIKAWQLAPAVCEFNWIKIDCETLQPVVFLALMDTKPNERLSAKLFREFTQKASLKERKVLFHHERGGSAIRFSTDGKMITLECIDVPATKTTETRKSSRKSVSRNRTLEICQRGGRNVSRKESFTNLLATGDVARLMKSFF</sequence>
<protein>
    <submittedName>
        <fullName evidence="4 5">F-box domain-containing protein</fullName>
    </submittedName>
</protein>
<evidence type="ECO:0000259" key="2">
    <source>
        <dbReference type="Pfam" id="PF00646"/>
    </source>
</evidence>
<dbReference type="AlphaFoldDB" id="A0AAF3FGX2"/>
<dbReference type="InterPro" id="IPR001810">
    <property type="entry name" value="F-box_dom"/>
</dbReference>
<dbReference type="SUPFAM" id="SSF81383">
    <property type="entry name" value="F-box domain"/>
    <property type="match status" value="1"/>
</dbReference>
<evidence type="ECO:0000313" key="3">
    <source>
        <dbReference type="Proteomes" id="UP000887575"/>
    </source>
</evidence>
<dbReference type="WBParaSite" id="MBELARI_LOCUS634">
    <property type="protein sequence ID" value="MBELARI_LOCUS634"/>
    <property type="gene ID" value="MBELARI_LOCUS634"/>
</dbReference>
<feature type="domain" description="F-box" evidence="2">
    <location>
        <begin position="34"/>
        <end position="61"/>
    </location>
</feature>
<keyword evidence="3" id="KW-1185">Reference proteome</keyword>
<dbReference type="Proteomes" id="UP000887575">
    <property type="component" value="Unassembled WGS sequence"/>
</dbReference>
<dbReference type="Gene3D" id="1.20.1280.50">
    <property type="match status" value="1"/>
</dbReference>
<evidence type="ECO:0000313" key="4">
    <source>
        <dbReference type="WBParaSite" id="MBELARI_LOCUS20584"/>
    </source>
</evidence>
<reference evidence="4 5" key="1">
    <citation type="submission" date="2024-02" db="UniProtKB">
        <authorList>
            <consortium name="WormBaseParasite"/>
        </authorList>
    </citation>
    <scope>IDENTIFICATION</scope>
</reference>
<evidence type="ECO:0000256" key="1">
    <source>
        <dbReference type="SAM" id="MobiDB-lite"/>
    </source>
</evidence>
<accession>A0AAF3FGX2</accession>
<dbReference type="InterPro" id="IPR036047">
    <property type="entry name" value="F-box-like_dom_sf"/>
</dbReference>
<feature type="region of interest" description="Disordered" evidence="1">
    <location>
        <begin position="1"/>
        <end position="26"/>
    </location>
</feature>